<dbReference type="Gene3D" id="3.90.1150.10">
    <property type="entry name" value="Aspartate Aminotransferase, domain 1"/>
    <property type="match status" value="1"/>
</dbReference>
<accession>A0A9D1K9R0</accession>
<comment type="caution">
    <text evidence="9">The sequence shown here is derived from an EMBL/GenBank/DDBJ whole genome shotgun (WGS) entry which is preliminary data.</text>
</comment>
<sequence>MQLYLDNASTTSVDEDVKKLFLSLLDQYYASTSSLHQQGVQALHLETEAKNQIAQLLKVSPNEIYFNSGATEGNNYAIKGVAFQYQNRGKTIITTKIEHPSVLESVKQLERDFHFKAVYLDVDENGVISLQDLQKHLNQDVILVSIMYVNHEVGSIMPIHEIHEMLKKYPKIIFHSDVTQAIGKCDIDFSDLDLATMSAHKIHGMKGCGFLYKRDRVQLYPIINGHPAQNTMRAGTSNWLSNVTIALALKKAYQHLKEDAILIRETQQRLIALLNEIPQVQVNMNAQFSIPHNINFSLVNYNPEVIIRALSQKGIYVSSKSACSVAQKDQVSSTLYAMHKDIQICISSIRISLERPLSEEEIQYFIQSLKEIIAIIRK</sequence>
<evidence type="ECO:0000256" key="6">
    <source>
        <dbReference type="ARBA" id="ARBA00023014"/>
    </source>
</evidence>
<organism evidence="9 10">
    <name type="scientific">Candidatus Caccosoma faecigallinarum</name>
    <dbReference type="NCBI Taxonomy" id="2840720"/>
    <lineage>
        <taxon>Bacteria</taxon>
        <taxon>Bacillati</taxon>
        <taxon>Bacillota</taxon>
        <taxon>Bacillota incertae sedis</taxon>
        <taxon>Candidatus Caccosoma</taxon>
    </lineage>
</organism>
<dbReference type="Gene3D" id="3.40.640.10">
    <property type="entry name" value="Type I PLP-dependent aspartate aminotransferase-like (Major domain)"/>
    <property type="match status" value="1"/>
</dbReference>
<evidence type="ECO:0000256" key="1">
    <source>
        <dbReference type="ARBA" id="ARBA00001933"/>
    </source>
</evidence>
<dbReference type="InterPro" id="IPR000192">
    <property type="entry name" value="Aminotrans_V_dom"/>
</dbReference>
<dbReference type="GO" id="GO:0051536">
    <property type="term" value="F:iron-sulfur cluster binding"/>
    <property type="evidence" value="ECO:0007669"/>
    <property type="project" value="UniProtKB-KW"/>
</dbReference>
<protein>
    <submittedName>
        <fullName evidence="9">Cysteine desulfurase</fullName>
    </submittedName>
</protein>
<dbReference type="Proteomes" id="UP000886893">
    <property type="component" value="Unassembled WGS sequence"/>
</dbReference>
<evidence type="ECO:0000256" key="4">
    <source>
        <dbReference type="ARBA" id="ARBA00022898"/>
    </source>
</evidence>
<evidence type="ECO:0000256" key="7">
    <source>
        <dbReference type="RuleBase" id="RU004504"/>
    </source>
</evidence>
<evidence type="ECO:0000256" key="5">
    <source>
        <dbReference type="ARBA" id="ARBA00023004"/>
    </source>
</evidence>
<evidence type="ECO:0000313" key="9">
    <source>
        <dbReference type="EMBL" id="HIT17487.1"/>
    </source>
</evidence>
<dbReference type="Gene3D" id="1.10.260.50">
    <property type="match status" value="1"/>
</dbReference>
<reference evidence="9" key="2">
    <citation type="journal article" date="2021" name="PeerJ">
        <title>Extensive microbial diversity within the chicken gut microbiome revealed by metagenomics and culture.</title>
        <authorList>
            <person name="Gilroy R."/>
            <person name="Ravi A."/>
            <person name="Getino M."/>
            <person name="Pursley I."/>
            <person name="Horton D.L."/>
            <person name="Alikhan N.F."/>
            <person name="Baker D."/>
            <person name="Gharbi K."/>
            <person name="Hall N."/>
            <person name="Watson M."/>
            <person name="Adriaenssens E.M."/>
            <person name="Foster-Nyarko E."/>
            <person name="Jarju S."/>
            <person name="Secka A."/>
            <person name="Antonio M."/>
            <person name="Oren A."/>
            <person name="Chaudhuri R.R."/>
            <person name="La Ragione R."/>
            <person name="Hildebrand F."/>
            <person name="Pallen M.J."/>
        </authorList>
    </citation>
    <scope>NUCLEOTIDE SEQUENCE</scope>
    <source>
        <strain evidence="9">14508</strain>
    </source>
</reference>
<name>A0A9D1K9R0_9FIRM</name>
<evidence type="ECO:0000259" key="8">
    <source>
        <dbReference type="Pfam" id="PF00266"/>
    </source>
</evidence>
<dbReference type="InterPro" id="IPR020578">
    <property type="entry name" value="Aminotrans_V_PyrdxlP_BS"/>
</dbReference>
<keyword evidence="3" id="KW-0479">Metal-binding</keyword>
<dbReference type="SUPFAM" id="SSF53383">
    <property type="entry name" value="PLP-dependent transferases"/>
    <property type="match status" value="1"/>
</dbReference>
<evidence type="ECO:0000256" key="3">
    <source>
        <dbReference type="ARBA" id="ARBA00022723"/>
    </source>
</evidence>
<reference evidence="9" key="1">
    <citation type="submission" date="2020-10" db="EMBL/GenBank/DDBJ databases">
        <authorList>
            <person name="Gilroy R."/>
        </authorList>
    </citation>
    <scope>NUCLEOTIDE SEQUENCE</scope>
    <source>
        <strain evidence="9">14508</strain>
    </source>
</reference>
<dbReference type="AlphaFoldDB" id="A0A9D1K9R0"/>
<dbReference type="GO" id="GO:0046872">
    <property type="term" value="F:metal ion binding"/>
    <property type="evidence" value="ECO:0007669"/>
    <property type="project" value="UniProtKB-KW"/>
</dbReference>
<feature type="domain" description="Aminotransferase class V" evidence="8">
    <location>
        <begin position="4"/>
        <end position="365"/>
    </location>
</feature>
<dbReference type="InterPro" id="IPR015422">
    <property type="entry name" value="PyrdxlP-dep_Trfase_small"/>
</dbReference>
<dbReference type="GO" id="GO:0003824">
    <property type="term" value="F:catalytic activity"/>
    <property type="evidence" value="ECO:0007669"/>
    <property type="project" value="UniProtKB-ARBA"/>
</dbReference>
<dbReference type="InterPro" id="IPR016454">
    <property type="entry name" value="Cysteine_dSase"/>
</dbReference>
<dbReference type="InterPro" id="IPR015421">
    <property type="entry name" value="PyrdxlP-dep_Trfase_major"/>
</dbReference>
<proteinExistence type="inferred from homology"/>
<keyword evidence="6" id="KW-0411">Iron-sulfur</keyword>
<comment type="similarity">
    <text evidence="2">Belongs to the class-V pyridoxal-phosphate-dependent aminotransferase family. NifS/IscS subfamily.</text>
</comment>
<dbReference type="PROSITE" id="PS00018">
    <property type="entry name" value="EF_HAND_1"/>
    <property type="match status" value="1"/>
</dbReference>
<dbReference type="InterPro" id="IPR015424">
    <property type="entry name" value="PyrdxlP-dep_Trfase"/>
</dbReference>
<dbReference type="EMBL" id="DVKI01000121">
    <property type="protein sequence ID" value="HIT17487.1"/>
    <property type="molecule type" value="Genomic_DNA"/>
</dbReference>
<dbReference type="Pfam" id="PF00266">
    <property type="entry name" value="Aminotran_5"/>
    <property type="match status" value="1"/>
</dbReference>
<dbReference type="PROSITE" id="PS00595">
    <property type="entry name" value="AA_TRANSFER_CLASS_5"/>
    <property type="match status" value="1"/>
</dbReference>
<dbReference type="PANTHER" id="PTHR11601">
    <property type="entry name" value="CYSTEINE DESULFURYLASE FAMILY MEMBER"/>
    <property type="match status" value="1"/>
</dbReference>
<evidence type="ECO:0000256" key="2">
    <source>
        <dbReference type="ARBA" id="ARBA00006490"/>
    </source>
</evidence>
<dbReference type="InterPro" id="IPR018247">
    <property type="entry name" value="EF_Hand_1_Ca_BS"/>
</dbReference>
<dbReference type="PANTHER" id="PTHR11601:SF50">
    <property type="entry name" value="CYSTEINE DESULFURASE ISCS 2-RELATED"/>
    <property type="match status" value="1"/>
</dbReference>
<evidence type="ECO:0000313" key="10">
    <source>
        <dbReference type="Proteomes" id="UP000886893"/>
    </source>
</evidence>
<gene>
    <name evidence="9" type="ORF">IAD04_03790</name>
</gene>
<keyword evidence="5" id="KW-0408">Iron</keyword>
<dbReference type="PIRSF" id="PIRSF005572">
    <property type="entry name" value="NifS"/>
    <property type="match status" value="1"/>
</dbReference>
<keyword evidence="4" id="KW-0663">Pyridoxal phosphate</keyword>
<comment type="cofactor">
    <cofactor evidence="1 7">
        <name>pyridoxal 5'-phosphate</name>
        <dbReference type="ChEBI" id="CHEBI:597326"/>
    </cofactor>
</comment>